<dbReference type="RefSeq" id="WP_368504616.1">
    <property type="nucleotide sequence ID" value="NZ_CP162551.1"/>
</dbReference>
<dbReference type="InterPro" id="IPR007404">
    <property type="entry name" value="YdjM-like"/>
</dbReference>
<evidence type="ECO:0000313" key="2">
    <source>
        <dbReference type="EMBL" id="XDI37252.1"/>
    </source>
</evidence>
<name>A0AB39BTN2_9BACI</name>
<keyword evidence="1" id="KW-0812">Transmembrane</keyword>
<keyword evidence="1" id="KW-1133">Transmembrane helix</keyword>
<feature type="transmembrane region" description="Helical" evidence="1">
    <location>
        <begin position="69"/>
        <end position="92"/>
    </location>
</feature>
<organism evidence="2">
    <name type="scientific">Alkalihalophilus sp. As8PL</name>
    <dbReference type="NCBI Taxonomy" id="3237103"/>
    <lineage>
        <taxon>Bacteria</taxon>
        <taxon>Bacillati</taxon>
        <taxon>Bacillota</taxon>
        <taxon>Bacilli</taxon>
        <taxon>Bacillales</taxon>
        <taxon>Bacillaceae</taxon>
        <taxon>Alkalihalophilus</taxon>
    </lineage>
</organism>
<dbReference type="PANTHER" id="PTHR35531:SF1">
    <property type="entry name" value="INNER MEMBRANE PROTEIN YBCI-RELATED"/>
    <property type="match status" value="1"/>
</dbReference>
<reference evidence="2" key="1">
    <citation type="submission" date="2024-07" db="EMBL/GenBank/DDBJ databases">
        <title>Identification and characteristics of an arsenic-resistant bacterial isolate, which belongs to a novel species.</title>
        <authorList>
            <person name="Juszczyk A."/>
            <person name="Kowalczyk A."/>
            <person name="Was K."/>
            <person name="Kosowicz W."/>
            <person name="Budzyn A."/>
            <person name="Latowski D."/>
        </authorList>
    </citation>
    <scope>NUCLEOTIDE SEQUENCE</scope>
    <source>
        <strain evidence="2">As8PL</strain>
    </source>
</reference>
<keyword evidence="1" id="KW-0472">Membrane</keyword>
<proteinExistence type="predicted"/>
<feature type="transmembrane region" description="Helical" evidence="1">
    <location>
        <begin position="141"/>
        <end position="159"/>
    </location>
</feature>
<sequence length="162" mass="18183">MTGKTHLAGGLALCVAADTFWLTNSATPIYYVAGMAGALIPDICHIHSKIGRRLPLLSRVISSLFGHRTFTHSILFLAIWALIFHFFFGGYLMVRDGLMLGMISHILLDATTIRGVRLLYPLNIRFRLPLYIRTGGAIERVVFLGLSIFILFYSIETIIKWL</sequence>
<dbReference type="InterPro" id="IPR016956">
    <property type="entry name" value="YdjM"/>
</dbReference>
<dbReference type="EMBL" id="CP162551">
    <property type="protein sequence ID" value="XDI37252.1"/>
    <property type="molecule type" value="Genomic_DNA"/>
</dbReference>
<dbReference type="GO" id="GO:0016787">
    <property type="term" value="F:hydrolase activity"/>
    <property type="evidence" value="ECO:0007669"/>
    <property type="project" value="UniProtKB-KW"/>
</dbReference>
<accession>A0AB39BTN2</accession>
<dbReference type="Pfam" id="PF04307">
    <property type="entry name" value="YdjM"/>
    <property type="match status" value="1"/>
</dbReference>
<evidence type="ECO:0000256" key="1">
    <source>
        <dbReference type="SAM" id="Phobius"/>
    </source>
</evidence>
<dbReference type="PANTHER" id="PTHR35531">
    <property type="entry name" value="INNER MEMBRANE PROTEIN YBCI-RELATED"/>
    <property type="match status" value="1"/>
</dbReference>
<protein>
    <submittedName>
        <fullName evidence="2">Metal-dependent hydrolase</fullName>
    </submittedName>
</protein>
<gene>
    <name evidence="2" type="ORF">AB3N04_02740</name>
</gene>
<dbReference type="AlphaFoldDB" id="A0AB39BTN2"/>
<keyword evidence="2" id="KW-0378">Hydrolase</keyword>
<dbReference type="PIRSF" id="PIRSF030780">
    <property type="entry name" value="Md_memb_hyd_prd"/>
    <property type="match status" value="1"/>
</dbReference>